<comment type="similarity">
    <text evidence="1">Belongs to the peptidase C14B family.</text>
</comment>
<protein>
    <submittedName>
        <fullName evidence="3">Peptidase_C14-domain-containing protein</fullName>
    </submittedName>
</protein>
<dbReference type="Proteomes" id="UP000095751">
    <property type="component" value="Unassembled WGS sequence"/>
</dbReference>
<dbReference type="AlphaFoldDB" id="A0A1E7F7T9"/>
<feature type="non-terminal residue" evidence="3">
    <location>
        <position position="300"/>
    </location>
</feature>
<accession>A0A1E7F7T9</accession>
<evidence type="ECO:0000256" key="1">
    <source>
        <dbReference type="ARBA" id="ARBA00009005"/>
    </source>
</evidence>
<dbReference type="PANTHER" id="PTHR48104">
    <property type="entry name" value="METACASPASE-4"/>
    <property type="match status" value="1"/>
</dbReference>
<proteinExistence type="inferred from homology"/>
<reference evidence="3 4" key="1">
    <citation type="submission" date="2016-09" db="EMBL/GenBank/DDBJ databases">
        <title>Extensive genetic diversity and differential bi-allelic expression allows diatom success in the polar Southern Ocean.</title>
        <authorList>
            <consortium name="DOE Joint Genome Institute"/>
            <person name="Mock T."/>
            <person name="Otillar R.P."/>
            <person name="Strauss J."/>
            <person name="Dupont C."/>
            <person name="Frickenhaus S."/>
            <person name="Maumus F."/>
            <person name="Mcmullan M."/>
            <person name="Sanges R."/>
            <person name="Schmutz J."/>
            <person name="Toseland A."/>
            <person name="Valas R."/>
            <person name="Veluchamy A."/>
            <person name="Ward B.J."/>
            <person name="Allen A."/>
            <person name="Barry K."/>
            <person name="Falciatore A."/>
            <person name="Ferrante M."/>
            <person name="Fortunato A.E."/>
            <person name="Gloeckner G."/>
            <person name="Gruber A."/>
            <person name="Hipkin R."/>
            <person name="Janech M."/>
            <person name="Kroth P."/>
            <person name="Leese F."/>
            <person name="Lindquist E."/>
            <person name="Lyon B.R."/>
            <person name="Martin J."/>
            <person name="Mayer C."/>
            <person name="Parker M."/>
            <person name="Quesneville H."/>
            <person name="Raymond J."/>
            <person name="Uhlig C."/>
            <person name="Valentin K.U."/>
            <person name="Worden A.Z."/>
            <person name="Armbrust E.V."/>
            <person name="Bowler C."/>
            <person name="Green B."/>
            <person name="Moulton V."/>
            <person name="Van Oosterhout C."/>
            <person name="Grigoriev I."/>
        </authorList>
    </citation>
    <scope>NUCLEOTIDE SEQUENCE [LARGE SCALE GENOMIC DNA]</scope>
    <source>
        <strain evidence="3 4">CCMP1102</strain>
    </source>
</reference>
<name>A0A1E7F7T9_9STRA</name>
<dbReference type="InParanoid" id="A0A1E7F7T9"/>
<evidence type="ECO:0000313" key="4">
    <source>
        <dbReference type="Proteomes" id="UP000095751"/>
    </source>
</evidence>
<dbReference type="PANTHER" id="PTHR48104:SF30">
    <property type="entry name" value="METACASPASE-1"/>
    <property type="match status" value="1"/>
</dbReference>
<evidence type="ECO:0000259" key="2">
    <source>
        <dbReference type="Pfam" id="PF00656"/>
    </source>
</evidence>
<feature type="domain" description="Peptidase C14 caspase" evidence="2">
    <location>
        <begin position="119"/>
        <end position="269"/>
    </location>
</feature>
<keyword evidence="4" id="KW-1185">Reference proteome</keyword>
<organism evidence="3 4">
    <name type="scientific">Fragilariopsis cylindrus CCMP1102</name>
    <dbReference type="NCBI Taxonomy" id="635003"/>
    <lineage>
        <taxon>Eukaryota</taxon>
        <taxon>Sar</taxon>
        <taxon>Stramenopiles</taxon>
        <taxon>Ochrophyta</taxon>
        <taxon>Bacillariophyta</taxon>
        <taxon>Bacillariophyceae</taxon>
        <taxon>Bacillariophycidae</taxon>
        <taxon>Bacillariales</taxon>
        <taxon>Bacillariaceae</taxon>
        <taxon>Fragilariopsis</taxon>
    </lineage>
</organism>
<dbReference type="GO" id="GO:0005737">
    <property type="term" value="C:cytoplasm"/>
    <property type="evidence" value="ECO:0007669"/>
    <property type="project" value="TreeGrafter"/>
</dbReference>
<dbReference type="InterPro" id="IPR050452">
    <property type="entry name" value="Metacaspase"/>
</dbReference>
<dbReference type="Gene3D" id="3.40.50.12660">
    <property type="match status" value="2"/>
</dbReference>
<dbReference type="EMBL" id="KV784360">
    <property type="protein sequence ID" value="OEU14262.1"/>
    <property type="molecule type" value="Genomic_DNA"/>
</dbReference>
<dbReference type="InterPro" id="IPR011600">
    <property type="entry name" value="Pept_C14_caspase"/>
</dbReference>
<dbReference type="OrthoDB" id="3223806at2759"/>
<sequence>EAQRAFENDKPDSMRKDVRMISGCDDTQTSADVSNVNSFQLPDPAGRAGGACTSTLLNILYKDGQTPEDTMSFTEVLDKMRINLKENGYSQIPQLTSLNPIDITTDFTLVPSDATGGVRRAVMIGINYVGHEQGELSGCHNDVLNMKKYIMNEHGFDEDNIVVLMDDGQHTSPTKSNMINAYKQIVADSEDGDTIFLHYSGHGTKVRDESGDEEDGYDEALCPLDYNESGLLVDDDLFAILIEPLQQGVHMVSLMDCCHSGTILDLPYIFKPIPNEDGSMPTSMKLDDTINLDGLIEQFG</sequence>
<dbReference type="Pfam" id="PF00656">
    <property type="entry name" value="Peptidase_C14"/>
    <property type="match status" value="2"/>
</dbReference>
<gene>
    <name evidence="3" type="ORF">FRACYDRAFT_139202</name>
</gene>
<feature type="non-terminal residue" evidence="3">
    <location>
        <position position="1"/>
    </location>
</feature>
<dbReference type="GO" id="GO:0006508">
    <property type="term" value="P:proteolysis"/>
    <property type="evidence" value="ECO:0007669"/>
    <property type="project" value="InterPro"/>
</dbReference>
<feature type="domain" description="Peptidase C14 caspase" evidence="2">
    <location>
        <begin position="11"/>
        <end position="97"/>
    </location>
</feature>
<dbReference type="KEGG" id="fcy:FRACYDRAFT_139202"/>
<evidence type="ECO:0000313" key="3">
    <source>
        <dbReference type="EMBL" id="OEU14262.1"/>
    </source>
</evidence>
<dbReference type="GO" id="GO:0004197">
    <property type="term" value="F:cysteine-type endopeptidase activity"/>
    <property type="evidence" value="ECO:0007669"/>
    <property type="project" value="InterPro"/>
</dbReference>